<evidence type="ECO:0000313" key="1">
    <source>
        <dbReference type="EMBL" id="QKH37304.1"/>
    </source>
</evidence>
<dbReference type="EMBL" id="CP053985">
    <property type="protein sequence ID" value="QKH37304.1"/>
    <property type="molecule type" value="Genomic_DNA"/>
</dbReference>
<sequence length="132" mass="14224">MNKSALSLVSASVDWNRPFLADQAHQFLAVELEQGARPAAFRDNHLLERCTAHLMAVANCSKRTAATQAAQAIAEISSARSRVSLDMDRSTSHALFVVERASGNTRVISAAELAAILDAHNAAQALRQTRTL</sequence>
<dbReference type="RefSeq" id="WP_173146154.1">
    <property type="nucleotide sequence ID" value="NZ_CP053985.1"/>
</dbReference>
<keyword evidence="2" id="KW-1185">Reference proteome</keyword>
<protein>
    <submittedName>
        <fullName evidence="1">Uncharacterized protein</fullName>
    </submittedName>
</protein>
<dbReference type="Proteomes" id="UP000500970">
    <property type="component" value="Chromosome"/>
</dbReference>
<dbReference type="KEGG" id="apes:FOC84_21140"/>
<organism evidence="1 2">
    <name type="scientific">Achromobacter pestifer</name>
    <dbReference type="NCBI Taxonomy" id="1353889"/>
    <lineage>
        <taxon>Bacteria</taxon>
        <taxon>Pseudomonadati</taxon>
        <taxon>Pseudomonadota</taxon>
        <taxon>Betaproteobacteria</taxon>
        <taxon>Burkholderiales</taxon>
        <taxon>Alcaligenaceae</taxon>
        <taxon>Achromobacter</taxon>
    </lineage>
</organism>
<accession>A0A7D4INA6</accession>
<evidence type="ECO:0000313" key="2">
    <source>
        <dbReference type="Proteomes" id="UP000500970"/>
    </source>
</evidence>
<proteinExistence type="predicted"/>
<gene>
    <name evidence="1" type="ORF">FOC84_21140</name>
</gene>
<reference evidence="1 2" key="1">
    <citation type="submission" date="2020-05" db="EMBL/GenBank/DDBJ databases">
        <title>FDA dAtabase for Regulatory Grade micrObial Sequences (FDA-ARGOS): Supporting development and validation of Infectious Disease Dx tests.</title>
        <authorList>
            <person name="Sproer C."/>
            <person name="Gronow S."/>
            <person name="Severitt S."/>
            <person name="Schroder I."/>
            <person name="Tallon L."/>
            <person name="Sadzewicz L."/>
            <person name="Zhao X."/>
            <person name="Vavikolanu K."/>
            <person name="Mehta A."/>
            <person name="Aluvathingal J."/>
            <person name="Nadendla S."/>
            <person name="Myers T."/>
            <person name="Yan Y."/>
            <person name="Sichtig H."/>
        </authorList>
    </citation>
    <scope>NUCLEOTIDE SEQUENCE [LARGE SCALE GENOMIC DNA]</scope>
    <source>
        <strain evidence="1 2">FDAARGOS_790</strain>
    </source>
</reference>
<name>A0A7D4INA6_9BURK</name>
<dbReference type="AlphaFoldDB" id="A0A7D4INA6"/>